<name>A0A6A6UIE5_9PEZI</name>
<feature type="non-terminal residue" evidence="3">
    <location>
        <position position="1"/>
    </location>
</feature>
<organism evidence="3 4">
    <name type="scientific">Microthyrium microscopicum</name>
    <dbReference type="NCBI Taxonomy" id="703497"/>
    <lineage>
        <taxon>Eukaryota</taxon>
        <taxon>Fungi</taxon>
        <taxon>Dikarya</taxon>
        <taxon>Ascomycota</taxon>
        <taxon>Pezizomycotina</taxon>
        <taxon>Dothideomycetes</taxon>
        <taxon>Dothideomycetes incertae sedis</taxon>
        <taxon>Microthyriales</taxon>
        <taxon>Microthyriaceae</taxon>
        <taxon>Microthyrium</taxon>
    </lineage>
</organism>
<sequence>LKCLRCGCNRQHRYWWSRQVLVSYSILLGLGSICGFSLLLLQLRDLRHAKKRRLAEDQNESSVELKTMNEILVQFYEVQCYFIAVIQIIGTLVVVQNVTRVSGSTNGLQTSSSFHFMQTIGPMGLGLCAFVGSILVFSDHRRNNLGPNSWCPPNSSQAFGSLTRPSLMIKSSVIAAERKPKAPGKIGMNGSEWMSLGRAISCASSSKEESKVVSLNSDDYTESGESLNGSTLHHSQEDAGGRV</sequence>
<dbReference type="Proteomes" id="UP000799302">
    <property type="component" value="Unassembled WGS sequence"/>
</dbReference>
<dbReference type="AlphaFoldDB" id="A0A6A6UIE5"/>
<evidence type="ECO:0000256" key="2">
    <source>
        <dbReference type="SAM" id="Phobius"/>
    </source>
</evidence>
<keyword evidence="2" id="KW-0472">Membrane</keyword>
<reference evidence="3" key="1">
    <citation type="journal article" date="2020" name="Stud. Mycol.">
        <title>101 Dothideomycetes genomes: a test case for predicting lifestyles and emergence of pathogens.</title>
        <authorList>
            <person name="Haridas S."/>
            <person name="Albert R."/>
            <person name="Binder M."/>
            <person name="Bloem J."/>
            <person name="Labutti K."/>
            <person name="Salamov A."/>
            <person name="Andreopoulos B."/>
            <person name="Baker S."/>
            <person name="Barry K."/>
            <person name="Bills G."/>
            <person name="Bluhm B."/>
            <person name="Cannon C."/>
            <person name="Castanera R."/>
            <person name="Culley D."/>
            <person name="Daum C."/>
            <person name="Ezra D."/>
            <person name="Gonzalez J."/>
            <person name="Henrissat B."/>
            <person name="Kuo A."/>
            <person name="Liang C."/>
            <person name="Lipzen A."/>
            <person name="Lutzoni F."/>
            <person name="Magnuson J."/>
            <person name="Mondo S."/>
            <person name="Nolan M."/>
            <person name="Ohm R."/>
            <person name="Pangilinan J."/>
            <person name="Park H.-J."/>
            <person name="Ramirez L."/>
            <person name="Alfaro M."/>
            <person name="Sun H."/>
            <person name="Tritt A."/>
            <person name="Yoshinaga Y."/>
            <person name="Zwiers L.-H."/>
            <person name="Turgeon B."/>
            <person name="Goodwin S."/>
            <person name="Spatafora J."/>
            <person name="Crous P."/>
            <person name="Grigoriev I."/>
        </authorList>
    </citation>
    <scope>NUCLEOTIDE SEQUENCE</scope>
    <source>
        <strain evidence="3">CBS 115976</strain>
    </source>
</reference>
<feature type="region of interest" description="Disordered" evidence="1">
    <location>
        <begin position="205"/>
        <end position="243"/>
    </location>
</feature>
<evidence type="ECO:0000313" key="4">
    <source>
        <dbReference type="Proteomes" id="UP000799302"/>
    </source>
</evidence>
<dbReference type="EMBL" id="MU004232">
    <property type="protein sequence ID" value="KAF2672075.1"/>
    <property type="molecule type" value="Genomic_DNA"/>
</dbReference>
<feature type="transmembrane region" description="Helical" evidence="2">
    <location>
        <begin position="115"/>
        <end position="137"/>
    </location>
</feature>
<gene>
    <name evidence="3" type="ORF">BT63DRAFT_468086</name>
</gene>
<feature type="compositionally biased region" description="Basic and acidic residues" evidence="1">
    <location>
        <begin position="234"/>
        <end position="243"/>
    </location>
</feature>
<feature type="transmembrane region" description="Helical" evidence="2">
    <location>
        <begin position="21"/>
        <end position="43"/>
    </location>
</feature>
<keyword evidence="2" id="KW-1133">Transmembrane helix</keyword>
<proteinExistence type="predicted"/>
<accession>A0A6A6UIE5</accession>
<feature type="compositionally biased region" description="Polar residues" evidence="1">
    <location>
        <begin position="215"/>
        <end position="233"/>
    </location>
</feature>
<protein>
    <submittedName>
        <fullName evidence="3">Uncharacterized protein</fullName>
    </submittedName>
</protein>
<evidence type="ECO:0000313" key="3">
    <source>
        <dbReference type="EMBL" id="KAF2672075.1"/>
    </source>
</evidence>
<evidence type="ECO:0000256" key="1">
    <source>
        <dbReference type="SAM" id="MobiDB-lite"/>
    </source>
</evidence>
<keyword evidence="2" id="KW-0812">Transmembrane</keyword>
<feature type="transmembrane region" description="Helical" evidence="2">
    <location>
        <begin position="75"/>
        <end position="95"/>
    </location>
</feature>
<keyword evidence="4" id="KW-1185">Reference proteome</keyword>